<evidence type="ECO:0000256" key="5">
    <source>
        <dbReference type="ARBA" id="ARBA00022801"/>
    </source>
</evidence>
<feature type="binding site" evidence="6">
    <location>
        <position position="168"/>
    </location>
    <ligand>
        <name>a divalent metal cation</name>
        <dbReference type="ChEBI" id="CHEBI:60240"/>
        <label>2</label>
        <note>catalytic</note>
    </ligand>
</feature>
<dbReference type="GO" id="GO:0006508">
    <property type="term" value="P:proteolysis"/>
    <property type="evidence" value="ECO:0007669"/>
    <property type="project" value="UniProtKB-KW"/>
</dbReference>
<comment type="cofactor">
    <cofactor evidence="6">
        <name>Co(2+)</name>
        <dbReference type="ChEBI" id="CHEBI:48828"/>
    </cofactor>
    <cofactor evidence="6">
        <name>Zn(2+)</name>
        <dbReference type="ChEBI" id="CHEBI:29105"/>
    </cofactor>
    <cofactor evidence="6">
        <name>Mn(2+)</name>
        <dbReference type="ChEBI" id="CHEBI:29035"/>
    </cofactor>
    <cofactor evidence="6">
        <name>Fe(2+)</name>
        <dbReference type="ChEBI" id="CHEBI:29033"/>
    </cofactor>
    <text evidence="6">Binds 2 divalent metal cations per subunit. Has a high-affinity and a low affinity metal-binding site. The true nature of the physiological cofactor is under debate. The enzyme is active with cobalt, zinc, manganese or divalent iron ions. Most likely, methionine aminopeptidases function as mononuclear Fe(2+)-metalloproteases under physiological conditions, and the catalytically relevant metal-binding site has been assigned to the histidine-containing high-affinity site.</text>
</comment>
<dbReference type="EMBL" id="DRBC01000111">
    <property type="protein sequence ID" value="HDN84494.1"/>
    <property type="molecule type" value="Genomic_DNA"/>
</dbReference>
<feature type="domain" description="Peptidase M24" evidence="8">
    <location>
        <begin position="12"/>
        <end position="236"/>
    </location>
</feature>
<dbReference type="InterPro" id="IPR036005">
    <property type="entry name" value="Creatinase/aminopeptidase-like"/>
</dbReference>
<comment type="function">
    <text evidence="1 6">Removes the N-terminal methionine from nascent proteins. The N-terminal methionine is often cleaved when the second residue in the primary sequence is small and uncharged (Met-Ala-, Cys, Gly, Pro, Ser, Thr, or Val). Requires deformylation of the N(alpha)-formylated initiator methionine before it can be hydrolyzed.</text>
</comment>
<evidence type="ECO:0000313" key="11">
    <source>
        <dbReference type="Proteomes" id="UP000267654"/>
    </source>
</evidence>
<evidence type="ECO:0000256" key="2">
    <source>
        <dbReference type="ARBA" id="ARBA00022438"/>
    </source>
</evidence>
<keyword evidence="2 6" id="KW-0031">Aminopeptidase</keyword>
<comment type="catalytic activity">
    <reaction evidence="6 7">
        <text>Release of N-terminal amino acids, preferentially methionine, from peptides and arylamides.</text>
        <dbReference type="EC" id="3.4.11.18"/>
    </reaction>
</comment>
<evidence type="ECO:0000259" key="8">
    <source>
        <dbReference type="Pfam" id="PF00557"/>
    </source>
</evidence>
<evidence type="ECO:0000256" key="6">
    <source>
        <dbReference type="HAMAP-Rule" id="MF_01974"/>
    </source>
</evidence>
<evidence type="ECO:0000256" key="7">
    <source>
        <dbReference type="RuleBase" id="RU003653"/>
    </source>
</evidence>
<keyword evidence="5 6" id="KW-0378">Hydrolase</keyword>
<comment type="similarity">
    <text evidence="6">Belongs to the peptidase M24A family. Methionine aminopeptidase type 1 subfamily.</text>
</comment>
<proteinExistence type="inferred from homology"/>
<dbReference type="EMBL" id="QMQB01000192">
    <property type="protein sequence ID" value="RLE12031.1"/>
    <property type="molecule type" value="Genomic_DNA"/>
</dbReference>
<evidence type="ECO:0000313" key="10">
    <source>
        <dbReference type="EMBL" id="RLE12031.1"/>
    </source>
</evidence>
<dbReference type="PANTHER" id="PTHR43330:SF27">
    <property type="entry name" value="METHIONINE AMINOPEPTIDASE"/>
    <property type="match status" value="1"/>
</dbReference>
<name>A0A662DCI2_UNCAE</name>
<keyword evidence="4 6" id="KW-0479">Metal-binding</keyword>
<organism evidence="10 11">
    <name type="scientific">Aerophobetes bacterium</name>
    <dbReference type="NCBI Taxonomy" id="2030807"/>
    <lineage>
        <taxon>Bacteria</taxon>
        <taxon>Candidatus Aerophobota</taxon>
    </lineage>
</organism>
<feature type="binding site" evidence="6">
    <location>
        <position position="232"/>
    </location>
    <ligand>
        <name>a divalent metal cation</name>
        <dbReference type="ChEBI" id="CHEBI:60240"/>
        <label>1</label>
    </ligand>
</feature>
<dbReference type="InterPro" id="IPR002467">
    <property type="entry name" value="Pept_M24A_MAP1"/>
</dbReference>
<accession>A0A662DCI2</accession>
<comment type="caution">
    <text evidence="10">The sequence shown here is derived from an EMBL/GenBank/DDBJ whole genome shotgun (WGS) entry which is preliminary data.</text>
</comment>
<dbReference type="Proteomes" id="UP000267654">
    <property type="component" value="Unassembled WGS sequence"/>
</dbReference>
<feature type="binding site" evidence="6">
    <location>
        <position position="175"/>
    </location>
    <ligand>
        <name>substrate</name>
    </ligand>
</feature>
<evidence type="ECO:0000313" key="9">
    <source>
        <dbReference type="EMBL" id="HDN84494.1"/>
    </source>
</evidence>
<keyword evidence="3 6" id="KW-0645">Protease</keyword>
<gene>
    <name evidence="6 10" type="primary">map</name>
    <name evidence="10" type="ORF">DRI96_05220</name>
    <name evidence="9" type="ORF">ENG47_01895</name>
</gene>
<reference evidence="10 11" key="1">
    <citation type="submission" date="2018-06" db="EMBL/GenBank/DDBJ databases">
        <title>Extensive metabolic versatility and redundancy in microbially diverse, dynamic hydrothermal sediments.</title>
        <authorList>
            <person name="Dombrowski N."/>
            <person name="Teske A."/>
            <person name="Baker B.J."/>
        </authorList>
    </citation>
    <scope>NUCLEOTIDE SEQUENCE [LARGE SCALE GENOMIC DNA]</scope>
    <source>
        <strain evidence="10">B19_G9</strain>
    </source>
</reference>
<dbReference type="PANTHER" id="PTHR43330">
    <property type="entry name" value="METHIONINE AMINOPEPTIDASE"/>
    <property type="match status" value="1"/>
</dbReference>
<dbReference type="GO" id="GO:0005829">
    <property type="term" value="C:cytosol"/>
    <property type="evidence" value="ECO:0007669"/>
    <property type="project" value="TreeGrafter"/>
</dbReference>
<evidence type="ECO:0000256" key="1">
    <source>
        <dbReference type="ARBA" id="ARBA00002521"/>
    </source>
</evidence>
<feature type="binding site" evidence="6">
    <location>
        <position position="201"/>
    </location>
    <ligand>
        <name>a divalent metal cation</name>
        <dbReference type="ChEBI" id="CHEBI:60240"/>
        <label>2</label>
        <note>catalytic</note>
    </ligand>
</feature>
<reference evidence="9" key="2">
    <citation type="journal article" date="2020" name="mSystems">
        <title>Genome- and Community-Level Interaction Insights into Carbon Utilization and Element Cycling Functions of Hydrothermarchaeota in Hydrothermal Sediment.</title>
        <authorList>
            <person name="Zhou Z."/>
            <person name="Liu Y."/>
            <person name="Xu W."/>
            <person name="Pan J."/>
            <person name="Luo Z.H."/>
            <person name="Li M."/>
        </authorList>
    </citation>
    <scope>NUCLEOTIDE SEQUENCE [LARGE SCALE GENOMIC DNA]</scope>
    <source>
        <strain evidence="9">HyVt-219</strain>
    </source>
</reference>
<dbReference type="PRINTS" id="PR00599">
    <property type="entry name" value="MAPEPTIDASE"/>
</dbReference>
<feature type="binding site" evidence="6">
    <location>
        <position position="105"/>
    </location>
    <ligand>
        <name>a divalent metal cation</name>
        <dbReference type="ChEBI" id="CHEBI:60240"/>
        <label>1</label>
    </ligand>
</feature>
<dbReference type="HAMAP" id="MF_01974">
    <property type="entry name" value="MetAP_1"/>
    <property type="match status" value="1"/>
</dbReference>
<dbReference type="Gene3D" id="3.90.230.10">
    <property type="entry name" value="Creatinase/methionine aminopeptidase superfamily"/>
    <property type="match status" value="1"/>
</dbReference>
<dbReference type="InterPro" id="IPR000994">
    <property type="entry name" value="Pept_M24"/>
</dbReference>
<feature type="binding site" evidence="6">
    <location>
        <position position="232"/>
    </location>
    <ligand>
        <name>a divalent metal cation</name>
        <dbReference type="ChEBI" id="CHEBI:60240"/>
        <label>2</label>
        <note>catalytic</note>
    </ligand>
</feature>
<evidence type="ECO:0000256" key="4">
    <source>
        <dbReference type="ARBA" id="ARBA00022723"/>
    </source>
</evidence>
<dbReference type="GO" id="GO:0004239">
    <property type="term" value="F:initiator methionyl aminopeptidase activity"/>
    <property type="evidence" value="ECO:0007669"/>
    <property type="project" value="UniProtKB-UniRule"/>
</dbReference>
<dbReference type="CDD" id="cd01086">
    <property type="entry name" value="MetAP1"/>
    <property type="match status" value="1"/>
</dbReference>
<dbReference type="Pfam" id="PF00557">
    <property type="entry name" value="Peptidase_M24"/>
    <property type="match status" value="1"/>
</dbReference>
<evidence type="ECO:0000256" key="3">
    <source>
        <dbReference type="ARBA" id="ARBA00022670"/>
    </source>
</evidence>
<feature type="binding site" evidence="6">
    <location>
        <position position="77"/>
    </location>
    <ligand>
        <name>substrate</name>
    </ligand>
</feature>
<dbReference type="GO" id="GO:0046872">
    <property type="term" value="F:metal ion binding"/>
    <property type="evidence" value="ECO:0007669"/>
    <property type="project" value="UniProtKB-UniRule"/>
</dbReference>
<dbReference type="EC" id="3.4.11.18" evidence="6 7"/>
<dbReference type="AlphaFoldDB" id="A0A662DCI2"/>
<dbReference type="NCBIfam" id="TIGR00500">
    <property type="entry name" value="met_pdase_I"/>
    <property type="match status" value="1"/>
</dbReference>
<dbReference type="SUPFAM" id="SSF55920">
    <property type="entry name" value="Creatinase/aminopeptidase"/>
    <property type="match status" value="1"/>
</dbReference>
<dbReference type="Proteomes" id="UP000885660">
    <property type="component" value="Unassembled WGS sequence"/>
</dbReference>
<feature type="binding site" evidence="6">
    <location>
        <position position="105"/>
    </location>
    <ligand>
        <name>a divalent metal cation</name>
        <dbReference type="ChEBI" id="CHEBI:60240"/>
        <label>2</label>
        <note>catalytic</note>
    </ligand>
</feature>
<dbReference type="GO" id="GO:0070006">
    <property type="term" value="F:metalloaminopeptidase activity"/>
    <property type="evidence" value="ECO:0007669"/>
    <property type="project" value="UniProtKB-UniRule"/>
</dbReference>
<dbReference type="InterPro" id="IPR001714">
    <property type="entry name" value="Pept_M24_MAP"/>
</dbReference>
<protein>
    <recommendedName>
        <fullName evidence="6 7">Methionine aminopeptidase</fullName>
        <shortName evidence="6">MAP</shortName>
        <shortName evidence="6">MetAP</shortName>
        <ecNumber evidence="6 7">3.4.11.18</ecNumber>
    </recommendedName>
    <alternativeName>
        <fullName evidence="6">Peptidase M</fullName>
    </alternativeName>
</protein>
<sequence length="247" mass="27204">MIYLKSREEINLIKQSGRIIGEIFEKVKGKIKGGITTQELDEWIDNFIRKKGAQSAFKGYRGYPKCCCISVNEEVVHGIPSSRVIKEGDIVSIDVGVKLDGYIADAARTFPVGKISKEKTRLMSVTEQALYLGIKQVRVGNRVGDISHAIQTWVEKNGYSVVKVLFGHGVGYFLHEDPVVPNFGKAHRGELLQDGIVLAIEPMVNAGGDKVRVLNNGWTVVTSDGKPSAHFEHTVALVDGKVMILTR</sequence>
<comment type="subunit">
    <text evidence="6">Monomer.</text>
</comment>
<feature type="binding site" evidence="6">
    <location>
        <position position="94"/>
    </location>
    <ligand>
        <name>a divalent metal cation</name>
        <dbReference type="ChEBI" id="CHEBI:60240"/>
        <label>1</label>
    </ligand>
</feature>